<evidence type="ECO:0000256" key="1">
    <source>
        <dbReference type="ARBA" id="ARBA00022729"/>
    </source>
</evidence>
<proteinExistence type="predicted"/>
<evidence type="ECO:0000313" key="7">
    <source>
        <dbReference type="Proteomes" id="UP000293952"/>
    </source>
</evidence>
<keyword evidence="2" id="KW-0378">Hydrolase</keyword>
<dbReference type="Pfam" id="PF18962">
    <property type="entry name" value="Por_Secre_tail"/>
    <property type="match status" value="1"/>
</dbReference>
<keyword evidence="1 3" id="KW-0732">Signal</keyword>
<dbReference type="OrthoDB" id="9777975at2"/>
<gene>
    <name evidence="6" type="ORF">ERX46_10450</name>
</gene>
<dbReference type="EMBL" id="SETE01000004">
    <property type="protein sequence ID" value="RYM33353.1"/>
    <property type="molecule type" value="Genomic_DNA"/>
</dbReference>
<dbReference type="AlphaFoldDB" id="A0A4Q4KJ46"/>
<evidence type="ECO:0000313" key="6">
    <source>
        <dbReference type="EMBL" id="RYM33353.1"/>
    </source>
</evidence>
<keyword evidence="7" id="KW-1185">Reference proteome</keyword>
<sequence>MKKIYLLGAALIAFFTVEAQDCTGGRYDAEMFSNLDITSDIQYGSNVNFDGSNQDLLLDIYRPTGDTETDRPLIIFIHGGTFVAGSKTGLDVTPLAEMYAKKGYVTSSINYRLGMKDLFTISGPGESGASEAVMRATQDARAAVRFFKKSVAIDSNPYGIDTTNIYLVGSSAGGFVALHLSYLDQTSEIPASINQSDPSLTGGLEGNSGNPGYTSDVKAIVSISGAIGSASWMSNNTTPVLSLHGDNDNTVPFGTDMISVAIFDLLVVDGSESVHIKAEELGIKNCFKAHYGADHVPHVASAAYLDTTEQYITQFLLSEVCGEAVYCICNTPADPITCHLYEGTTGIEIEDLEERLLMYPNPAQNEVAISIEDFNIESIIIVDVNGRTVQNQMVNGSNANINVSKLNQGVYFVKVETEKGMLNRKLIVR</sequence>
<dbReference type="Gene3D" id="3.40.50.1820">
    <property type="entry name" value="alpha/beta hydrolase"/>
    <property type="match status" value="1"/>
</dbReference>
<dbReference type="SUPFAM" id="SSF53474">
    <property type="entry name" value="alpha/beta-Hydrolases"/>
    <property type="match status" value="1"/>
</dbReference>
<dbReference type="InterPro" id="IPR026444">
    <property type="entry name" value="Secre_tail"/>
</dbReference>
<dbReference type="Proteomes" id="UP000293952">
    <property type="component" value="Unassembled WGS sequence"/>
</dbReference>
<dbReference type="PANTHER" id="PTHR48081">
    <property type="entry name" value="AB HYDROLASE SUPERFAMILY PROTEIN C4A8.06C"/>
    <property type="match status" value="1"/>
</dbReference>
<dbReference type="Pfam" id="PF20434">
    <property type="entry name" value="BD-FAE"/>
    <property type="match status" value="1"/>
</dbReference>
<organism evidence="6 7">
    <name type="scientific">Brumimicrobium glaciale</name>
    <dbReference type="NCBI Taxonomy" id="200475"/>
    <lineage>
        <taxon>Bacteria</taxon>
        <taxon>Pseudomonadati</taxon>
        <taxon>Bacteroidota</taxon>
        <taxon>Flavobacteriia</taxon>
        <taxon>Flavobacteriales</taxon>
        <taxon>Crocinitomicaceae</taxon>
        <taxon>Brumimicrobium</taxon>
    </lineage>
</organism>
<dbReference type="InterPro" id="IPR050300">
    <property type="entry name" value="GDXG_lipolytic_enzyme"/>
</dbReference>
<dbReference type="NCBIfam" id="TIGR04183">
    <property type="entry name" value="Por_Secre_tail"/>
    <property type="match status" value="1"/>
</dbReference>
<comment type="caution">
    <text evidence="6">The sequence shown here is derived from an EMBL/GenBank/DDBJ whole genome shotgun (WGS) entry which is preliminary data.</text>
</comment>
<reference evidence="6 7" key="1">
    <citation type="submission" date="2019-02" db="EMBL/GenBank/DDBJ databases">
        <title>Genome sequence of the sea-ice species Brumimicrobium glaciale.</title>
        <authorList>
            <person name="Bowman J.P."/>
        </authorList>
    </citation>
    <scope>NUCLEOTIDE SEQUENCE [LARGE SCALE GENOMIC DNA]</scope>
    <source>
        <strain evidence="6 7">IC156</strain>
    </source>
</reference>
<evidence type="ECO:0000256" key="3">
    <source>
        <dbReference type="SAM" id="SignalP"/>
    </source>
</evidence>
<evidence type="ECO:0000259" key="5">
    <source>
        <dbReference type="Pfam" id="PF20434"/>
    </source>
</evidence>
<protein>
    <submittedName>
        <fullName evidence="6">T9SS type A sorting domain-containing protein</fullName>
    </submittedName>
</protein>
<name>A0A4Q4KJ46_9FLAO</name>
<dbReference type="RefSeq" id="WP_130093813.1">
    <property type="nucleotide sequence ID" value="NZ_SETE01000004.1"/>
</dbReference>
<evidence type="ECO:0000259" key="4">
    <source>
        <dbReference type="Pfam" id="PF18962"/>
    </source>
</evidence>
<feature type="domain" description="BD-FAE-like" evidence="5">
    <location>
        <begin position="58"/>
        <end position="225"/>
    </location>
</feature>
<dbReference type="InterPro" id="IPR029058">
    <property type="entry name" value="AB_hydrolase_fold"/>
</dbReference>
<feature type="signal peptide" evidence="3">
    <location>
        <begin position="1"/>
        <end position="19"/>
    </location>
</feature>
<accession>A0A4Q4KJ46</accession>
<dbReference type="GO" id="GO:0016787">
    <property type="term" value="F:hydrolase activity"/>
    <property type="evidence" value="ECO:0007669"/>
    <property type="project" value="UniProtKB-KW"/>
</dbReference>
<evidence type="ECO:0000256" key="2">
    <source>
        <dbReference type="ARBA" id="ARBA00022801"/>
    </source>
</evidence>
<feature type="chain" id="PRO_5020210030" evidence="3">
    <location>
        <begin position="20"/>
        <end position="429"/>
    </location>
</feature>
<dbReference type="InterPro" id="IPR049492">
    <property type="entry name" value="BD-FAE-like_dom"/>
</dbReference>
<feature type="domain" description="Secretion system C-terminal sorting" evidence="4">
    <location>
        <begin position="358"/>
        <end position="428"/>
    </location>
</feature>